<comment type="caution">
    <text evidence="1">The sequence shown here is derived from an EMBL/GenBank/DDBJ whole genome shotgun (WGS) entry which is preliminary data.</text>
</comment>
<dbReference type="InterPro" id="IPR046895">
    <property type="entry name" value="ABC-3C_MC8"/>
</dbReference>
<gene>
    <name evidence="1" type="ORF">GCM10011608_08870</name>
</gene>
<reference evidence="1" key="2">
    <citation type="submission" date="2020-09" db="EMBL/GenBank/DDBJ databases">
        <authorList>
            <person name="Sun Q."/>
            <person name="Zhou Y."/>
        </authorList>
    </citation>
    <scope>NUCLEOTIDE SEQUENCE</scope>
    <source>
        <strain evidence="1">CGMCC 4.7312</strain>
    </source>
</reference>
<evidence type="ECO:0000313" key="2">
    <source>
        <dbReference type="Proteomes" id="UP000608890"/>
    </source>
</evidence>
<evidence type="ECO:0000313" key="1">
    <source>
        <dbReference type="EMBL" id="GGM26374.1"/>
    </source>
</evidence>
<dbReference type="AlphaFoldDB" id="A0A917TKA8"/>
<protein>
    <submittedName>
        <fullName evidence="1">Uncharacterized protein</fullName>
    </submittedName>
</protein>
<reference evidence="1" key="1">
    <citation type="journal article" date="2014" name="Int. J. Syst. Evol. Microbiol.">
        <title>Complete genome sequence of Corynebacterium casei LMG S-19264T (=DSM 44701T), isolated from a smear-ripened cheese.</title>
        <authorList>
            <consortium name="US DOE Joint Genome Institute (JGI-PGF)"/>
            <person name="Walter F."/>
            <person name="Albersmeier A."/>
            <person name="Kalinowski J."/>
            <person name="Ruckert C."/>
        </authorList>
    </citation>
    <scope>NUCLEOTIDE SEQUENCE</scope>
    <source>
        <strain evidence="1">CGMCC 4.7312</strain>
    </source>
</reference>
<sequence>MLRPNKHSHPDQTVLAASTVLLAELRRKRAVPYGDLKAVLDKASRGSDFLFTPAMNLLYLLGLVEYRATADLFEYAGK</sequence>
<accession>A0A917TKA8</accession>
<keyword evidence="2" id="KW-1185">Reference proteome</keyword>
<dbReference type="RefSeq" id="WP_308424547.1">
    <property type="nucleotide sequence ID" value="NZ_BMNB01000003.1"/>
</dbReference>
<dbReference type="Pfam" id="PF20295">
    <property type="entry name" value="MC8"/>
    <property type="match status" value="1"/>
</dbReference>
<organism evidence="1 2">
    <name type="scientific">Micromonospora sonchi</name>
    <dbReference type="NCBI Taxonomy" id="1763543"/>
    <lineage>
        <taxon>Bacteria</taxon>
        <taxon>Bacillati</taxon>
        <taxon>Actinomycetota</taxon>
        <taxon>Actinomycetes</taxon>
        <taxon>Micromonosporales</taxon>
        <taxon>Micromonosporaceae</taxon>
        <taxon>Micromonospora</taxon>
    </lineage>
</organism>
<name>A0A917TKA8_9ACTN</name>
<proteinExistence type="predicted"/>
<dbReference type="EMBL" id="BMNB01000003">
    <property type="protein sequence ID" value="GGM26374.1"/>
    <property type="molecule type" value="Genomic_DNA"/>
</dbReference>
<dbReference type="Proteomes" id="UP000608890">
    <property type="component" value="Unassembled WGS sequence"/>
</dbReference>